<dbReference type="Proteomes" id="UP001501734">
    <property type="component" value="Unassembled WGS sequence"/>
</dbReference>
<accession>A0ABP7V8M7</accession>
<sequence length="140" mass="15030">MNDLFVRVTTRMILPFIQTYGLYVILHGHLSPGGGFSGGAIFAASIVLYTIAFGLKPGQKRMPHKVTSKLESGGILLYMTIGLIGIILGQQFLTNIDVGFPIGTLGSLLSAGFIPIVTFAIGLKVMSTVVTLFHTMLEEE</sequence>
<evidence type="ECO:0000256" key="7">
    <source>
        <dbReference type="SAM" id="Phobius"/>
    </source>
</evidence>
<dbReference type="PANTHER" id="PTHR33932">
    <property type="entry name" value="NA(+)/H(+) ANTIPORTER SUBUNIT B"/>
    <property type="match status" value="1"/>
</dbReference>
<keyword evidence="10" id="KW-1185">Reference proteome</keyword>
<evidence type="ECO:0000256" key="2">
    <source>
        <dbReference type="ARBA" id="ARBA00009425"/>
    </source>
</evidence>
<comment type="similarity">
    <text evidence="2">Belongs to the CPA3 antiporters (TC 2.A.63) subunit B family.</text>
</comment>
<dbReference type="PANTHER" id="PTHR33932:SF4">
    <property type="entry name" value="NA(+)_H(+) ANTIPORTER SUBUNIT B"/>
    <property type="match status" value="1"/>
</dbReference>
<name>A0ABP7V8M7_9BACI</name>
<evidence type="ECO:0000313" key="9">
    <source>
        <dbReference type="EMBL" id="GAA4060620.1"/>
    </source>
</evidence>
<evidence type="ECO:0000256" key="6">
    <source>
        <dbReference type="ARBA" id="ARBA00023136"/>
    </source>
</evidence>
<proteinExistence type="inferred from homology"/>
<feature type="transmembrane region" description="Helical" evidence="7">
    <location>
        <begin position="12"/>
        <end position="30"/>
    </location>
</feature>
<feature type="domain" description="Na+/H+ antiporter MnhB subunit-related protein" evidence="8">
    <location>
        <begin position="6"/>
        <end position="131"/>
    </location>
</feature>
<keyword evidence="5 7" id="KW-1133">Transmembrane helix</keyword>
<evidence type="ECO:0000256" key="1">
    <source>
        <dbReference type="ARBA" id="ARBA00004651"/>
    </source>
</evidence>
<reference evidence="10" key="1">
    <citation type="journal article" date="2019" name="Int. J. Syst. Evol. Microbiol.">
        <title>The Global Catalogue of Microorganisms (GCM) 10K type strain sequencing project: providing services to taxonomists for standard genome sequencing and annotation.</title>
        <authorList>
            <consortium name="The Broad Institute Genomics Platform"/>
            <consortium name="The Broad Institute Genome Sequencing Center for Infectious Disease"/>
            <person name="Wu L."/>
            <person name="Ma J."/>
        </authorList>
    </citation>
    <scope>NUCLEOTIDE SEQUENCE [LARGE SCALE GENOMIC DNA]</scope>
    <source>
        <strain evidence="10">JCM 17250</strain>
    </source>
</reference>
<comment type="subcellular location">
    <subcellularLocation>
        <location evidence="1">Cell membrane</location>
        <topology evidence="1">Multi-pass membrane protein</topology>
    </subcellularLocation>
</comment>
<dbReference type="NCBIfam" id="NF006248">
    <property type="entry name" value="PRK08386.1"/>
    <property type="match status" value="1"/>
</dbReference>
<evidence type="ECO:0000313" key="10">
    <source>
        <dbReference type="Proteomes" id="UP001501734"/>
    </source>
</evidence>
<evidence type="ECO:0000256" key="3">
    <source>
        <dbReference type="ARBA" id="ARBA00022475"/>
    </source>
</evidence>
<keyword evidence="6 7" id="KW-0472">Membrane</keyword>
<organism evidence="9 10">
    <name type="scientific">Amphibacillus indicireducens</name>
    <dbReference type="NCBI Taxonomy" id="1076330"/>
    <lineage>
        <taxon>Bacteria</taxon>
        <taxon>Bacillati</taxon>
        <taxon>Bacillota</taxon>
        <taxon>Bacilli</taxon>
        <taxon>Bacillales</taxon>
        <taxon>Bacillaceae</taxon>
        <taxon>Amphibacillus</taxon>
    </lineage>
</organism>
<dbReference type="InterPro" id="IPR050622">
    <property type="entry name" value="CPA3_antiporter_subunitB"/>
</dbReference>
<dbReference type="EMBL" id="BAABDL010000021">
    <property type="protein sequence ID" value="GAA4060620.1"/>
    <property type="molecule type" value="Genomic_DNA"/>
</dbReference>
<feature type="transmembrane region" description="Helical" evidence="7">
    <location>
        <begin position="75"/>
        <end position="93"/>
    </location>
</feature>
<comment type="caution">
    <text evidence="9">The sequence shown here is derived from an EMBL/GenBank/DDBJ whole genome shotgun (WGS) entry which is preliminary data.</text>
</comment>
<dbReference type="RefSeq" id="WP_344909930.1">
    <property type="nucleotide sequence ID" value="NZ_BAABDL010000021.1"/>
</dbReference>
<protein>
    <submittedName>
        <fullName evidence="9">Na(+)/H(+) antiporter subunit B</fullName>
    </submittedName>
</protein>
<evidence type="ECO:0000256" key="4">
    <source>
        <dbReference type="ARBA" id="ARBA00022692"/>
    </source>
</evidence>
<evidence type="ECO:0000256" key="5">
    <source>
        <dbReference type="ARBA" id="ARBA00022989"/>
    </source>
</evidence>
<gene>
    <name evidence="9" type="ORF">GCM10022410_04620</name>
</gene>
<dbReference type="Pfam" id="PF04039">
    <property type="entry name" value="MnhB"/>
    <property type="match status" value="1"/>
</dbReference>
<feature type="transmembrane region" description="Helical" evidence="7">
    <location>
        <begin position="36"/>
        <end position="55"/>
    </location>
</feature>
<dbReference type="InterPro" id="IPR007182">
    <property type="entry name" value="MnhB"/>
</dbReference>
<evidence type="ECO:0000259" key="8">
    <source>
        <dbReference type="Pfam" id="PF04039"/>
    </source>
</evidence>
<feature type="transmembrane region" description="Helical" evidence="7">
    <location>
        <begin position="113"/>
        <end position="137"/>
    </location>
</feature>
<keyword evidence="3" id="KW-1003">Cell membrane</keyword>
<keyword evidence="4 7" id="KW-0812">Transmembrane</keyword>